<dbReference type="Proteomes" id="UP000294535">
    <property type="component" value="Unassembled WGS sequence"/>
</dbReference>
<dbReference type="GO" id="GO:0016740">
    <property type="term" value="F:transferase activity"/>
    <property type="evidence" value="ECO:0007669"/>
    <property type="project" value="UniProtKB-KW"/>
</dbReference>
<evidence type="ECO:0000313" key="3">
    <source>
        <dbReference type="Proteomes" id="UP000294535"/>
    </source>
</evidence>
<evidence type="ECO:0000313" key="2">
    <source>
        <dbReference type="EMBL" id="TDQ16481.1"/>
    </source>
</evidence>
<feature type="domain" description="Glycosyltransferase 2-like" evidence="1">
    <location>
        <begin position="8"/>
        <end position="132"/>
    </location>
</feature>
<accession>A0A4R6T750</accession>
<name>A0A4R6T750_9BACT</name>
<dbReference type="SUPFAM" id="SSF53448">
    <property type="entry name" value="Nucleotide-diphospho-sugar transferases"/>
    <property type="match status" value="1"/>
</dbReference>
<dbReference type="OrthoDB" id="396512at2"/>
<keyword evidence="3" id="KW-1185">Reference proteome</keyword>
<keyword evidence="2" id="KW-0808">Transferase</keyword>
<organism evidence="2 3">
    <name type="scientific">Algoriphagus boseongensis</name>
    <dbReference type="NCBI Taxonomy" id="1442587"/>
    <lineage>
        <taxon>Bacteria</taxon>
        <taxon>Pseudomonadati</taxon>
        <taxon>Bacteroidota</taxon>
        <taxon>Cytophagia</taxon>
        <taxon>Cytophagales</taxon>
        <taxon>Cyclobacteriaceae</taxon>
        <taxon>Algoriphagus</taxon>
    </lineage>
</organism>
<reference evidence="2 3" key="1">
    <citation type="submission" date="2019-03" db="EMBL/GenBank/DDBJ databases">
        <title>Genomic Encyclopedia of Type Strains, Phase III (KMG-III): the genomes of soil and plant-associated and newly described type strains.</title>
        <authorList>
            <person name="Whitman W."/>
        </authorList>
    </citation>
    <scope>NUCLEOTIDE SEQUENCE [LARGE SCALE GENOMIC DNA]</scope>
    <source>
        <strain evidence="2 3">CECT 8446</strain>
    </source>
</reference>
<dbReference type="AlphaFoldDB" id="A0A4R6T750"/>
<comment type="caution">
    <text evidence="2">The sequence shown here is derived from an EMBL/GenBank/DDBJ whole genome shotgun (WGS) entry which is preliminary data.</text>
</comment>
<dbReference type="PANTHER" id="PTHR43685:SF2">
    <property type="entry name" value="GLYCOSYLTRANSFERASE 2-LIKE DOMAIN-CONTAINING PROTEIN"/>
    <property type="match status" value="1"/>
</dbReference>
<dbReference type="PANTHER" id="PTHR43685">
    <property type="entry name" value="GLYCOSYLTRANSFERASE"/>
    <property type="match status" value="1"/>
</dbReference>
<dbReference type="InterPro" id="IPR050834">
    <property type="entry name" value="Glycosyltransf_2"/>
</dbReference>
<protein>
    <submittedName>
        <fullName evidence="2">Glycosyltransferase involved in cell wall biosynthesis</fullName>
    </submittedName>
</protein>
<gene>
    <name evidence="2" type="ORF">DFQ04_2599</name>
</gene>
<dbReference type="CDD" id="cd00761">
    <property type="entry name" value="Glyco_tranf_GTA_type"/>
    <property type="match status" value="1"/>
</dbReference>
<dbReference type="InterPro" id="IPR001173">
    <property type="entry name" value="Glyco_trans_2-like"/>
</dbReference>
<dbReference type="Gene3D" id="3.90.550.10">
    <property type="entry name" value="Spore Coat Polysaccharide Biosynthesis Protein SpsA, Chain A"/>
    <property type="match status" value="1"/>
</dbReference>
<dbReference type="EMBL" id="SNYF01000007">
    <property type="protein sequence ID" value="TDQ16481.1"/>
    <property type="molecule type" value="Genomic_DNA"/>
</dbReference>
<dbReference type="Pfam" id="PF00535">
    <property type="entry name" value="Glycos_transf_2"/>
    <property type="match status" value="1"/>
</dbReference>
<dbReference type="InterPro" id="IPR029044">
    <property type="entry name" value="Nucleotide-diphossugar_trans"/>
</dbReference>
<evidence type="ECO:0000259" key="1">
    <source>
        <dbReference type="Pfam" id="PF00535"/>
    </source>
</evidence>
<sequence length="316" mass="36766">MRTTDLVSIICISYNHESWIEETLEGIKEQDYSFLELFVVDNGSQDETPEKIQRWVDKNSHLLSVQVELLKESQPYCQLFNQILAKAKGKYVIDLSGDDVIFPDHISVSVNELKKAPYAAFSFSDAYIIDSRNEVSTFYPRNTAGELKDEIELSNIYEVVIKRSFICAATIVFQTEILRKEGAYDQSLYYEDFDIQVRLTRKYPVIFSDHIGVLKRKHEDSMSAAQYKRYNSPMLPSTVKVCRKIQAMNLYPEENIALRSRLRYELKHALWSANFGPARELVEIGKSIGMRGLTFRFYTFWAKNSFDLSWLYELLT</sequence>
<dbReference type="RefSeq" id="WP_133556463.1">
    <property type="nucleotide sequence ID" value="NZ_SNYF01000007.1"/>
</dbReference>
<proteinExistence type="predicted"/>